<keyword evidence="1" id="KW-0732">Signal</keyword>
<evidence type="ECO:0000313" key="3">
    <source>
        <dbReference type="Proteomes" id="UP000179069"/>
    </source>
</evidence>
<gene>
    <name evidence="2" type="ORF">A2785_02195</name>
</gene>
<sequence>MHKSLHWLFATALASTFLLLPTALLPINAASVQPKCSIVYNQNFNHLSFNLQWSGGYAVFHFDDGSKFDLFYTSGWANLPHDYPYDTGGTRTFHPKLSINTSQGQVSCETTATISNSSSTNSEPVCSIEYEQNGNHLTYHLNSSDGPAVFSFGDNTQTGVANGPQSVSHDYAFAVNGSAKYTPVLSIDGLRGKKTCSPSSPITIAHTQPSPPAQTQPNCSITYSQQFNNLNFSVEWSNGPATFSFDDGSSLGLSGSGGSSSFSHAYAYLLGGTKTYTPRLTINTPQGNVSCTTTISIVD</sequence>
<feature type="signal peptide" evidence="1">
    <location>
        <begin position="1"/>
        <end position="29"/>
    </location>
</feature>
<accession>A0A1G1VNG5</accession>
<protein>
    <recommendedName>
        <fullName evidence="4">PKD domain-containing protein</fullName>
    </recommendedName>
</protein>
<feature type="chain" id="PRO_5009581040" description="PKD domain-containing protein" evidence="1">
    <location>
        <begin position="30"/>
        <end position="299"/>
    </location>
</feature>
<proteinExistence type="predicted"/>
<organism evidence="2 3">
    <name type="scientific">Candidatus Chisholmbacteria bacterium RIFCSPHIGHO2_01_FULL_49_18</name>
    <dbReference type="NCBI Taxonomy" id="1797590"/>
    <lineage>
        <taxon>Bacteria</taxon>
        <taxon>Candidatus Chisholmiibacteriota</taxon>
    </lineage>
</organism>
<evidence type="ECO:0008006" key="4">
    <source>
        <dbReference type="Google" id="ProtNLM"/>
    </source>
</evidence>
<reference evidence="2 3" key="1">
    <citation type="journal article" date="2016" name="Nat. Commun.">
        <title>Thousands of microbial genomes shed light on interconnected biogeochemical processes in an aquifer system.</title>
        <authorList>
            <person name="Anantharaman K."/>
            <person name="Brown C.T."/>
            <person name="Hug L.A."/>
            <person name="Sharon I."/>
            <person name="Castelle C.J."/>
            <person name="Probst A.J."/>
            <person name="Thomas B.C."/>
            <person name="Singh A."/>
            <person name="Wilkins M.J."/>
            <person name="Karaoz U."/>
            <person name="Brodie E.L."/>
            <person name="Williams K.H."/>
            <person name="Hubbard S.S."/>
            <person name="Banfield J.F."/>
        </authorList>
    </citation>
    <scope>NUCLEOTIDE SEQUENCE [LARGE SCALE GENOMIC DNA]</scope>
</reference>
<evidence type="ECO:0000313" key="2">
    <source>
        <dbReference type="EMBL" id="OGY16925.1"/>
    </source>
</evidence>
<name>A0A1G1VNG5_9BACT</name>
<dbReference type="AlphaFoldDB" id="A0A1G1VNG5"/>
<dbReference type="EMBL" id="MHCI01000008">
    <property type="protein sequence ID" value="OGY16925.1"/>
    <property type="molecule type" value="Genomic_DNA"/>
</dbReference>
<dbReference type="Proteomes" id="UP000179069">
    <property type="component" value="Unassembled WGS sequence"/>
</dbReference>
<evidence type="ECO:0000256" key="1">
    <source>
        <dbReference type="SAM" id="SignalP"/>
    </source>
</evidence>
<comment type="caution">
    <text evidence="2">The sequence shown here is derived from an EMBL/GenBank/DDBJ whole genome shotgun (WGS) entry which is preliminary data.</text>
</comment>